<reference evidence="1 2" key="1">
    <citation type="journal article" date="2021" name="Elife">
        <title>Chloroplast acquisition without the gene transfer in kleptoplastic sea slugs, Plakobranchus ocellatus.</title>
        <authorList>
            <person name="Maeda T."/>
            <person name="Takahashi S."/>
            <person name="Yoshida T."/>
            <person name="Shimamura S."/>
            <person name="Takaki Y."/>
            <person name="Nagai Y."/>
            <person name="Toyoda A."/>
            <person name="Suzuki Y."/>
            <person name="Arimoto A."/>
            <person name="Ishii H."/>
            <person name="Satoh N."/>
            <person name="Nishiyama T."/>
            <person name="Hasebe M."/>
            <person name="Maruyama T."/>
            <person name="Minagawa J."/>
            <person name="Obokata J."/>
            <person name="Shigenobu S."/>
        </authorList>
    </citation>
    <scope>NUCLEOTIDE SEQUENCE [LARGE SCALE GENOMIC DNA]</scope>
</reference>
<feature type="non-terminal residue" evidence="1">
    <location>
        <position position="1"/>
    </location>
</feature>
<protein>
    <submittedName>
        <fullName evidence="1">Uncharacterized protein</fullName>
    </submittedName>
</protein>
<comment type="caution">
    <text evidence="1">The sequence shown here is derived from an EMBL/GenBank/DDBJ whole genome shotgun (WGS) entry which is preliminary data.</text>
</comment>
<proteinExistence type="predicted"/>
<keyword evidence="2" id="KW-1185">Reference proteome</keyword>
<evidence type="ECO:0000313" key="2">
    <source>
        <dbReference type="Proteomes" id="UP000735302"/>
    </source>
</evidence>
<evidence type="ECO:0000313" key="1">
    <source>
        <dbReference type="EMBL" id="GFN89438.1"/>
    </source>
</evidence>
<gene>
    <name evidence="1" type="ORF">PoB_001594400</name>
</gene>
<sequence length="383" mass="42838">AGSPDWNSLRVKWGLDIFESFYTQPRTVDEAKQQGYRLIGPDKCGASKTYNGLAYVKGDDPTVTLLFDINGYIAGIQTAIRLSDEQRTGFPPKSLRPPFVLDGKDNNRYVLTVYFTDPSKICTEGRSKEQFEEEGTGENLWIQTGSSPSEVMKVAKNQDEISAPWVEGKCFTTMGHHYWYNTTADMDCDELLPVFLLYNGGRLNGFGFVSLADMESKYYEHPEYGIFKIFMKEVPKCLQSKGRISTTHDRLAVQLKGGLSVDSLSVEMDTGGLRNRESETVLGAPLLNIIYTQLNGALKMLQQVSGLKHMDQSVIHHPLKGLTQAARERNRPIVGRIRRILTGFGIGTTEASLQDGGMSLVVQMLLKSLRRVCRQDSGRCLRN</sequence>
<dbReference type="EMBL" id="BLXT01001935">
    <property type="protein sequence ID" value="GFN89438.1"/>
    <property type="molecule type" value="Genomic_DNA"/>
</dbReference>
<name>A0AAV3Z617_9GAST</name>
<dbReference type="AlphaFoldDB" id="A0AAV3Z617"/>
<organism evidence="1 2">
    <name type="scientific">Plakobranchus ocellatus</name>
    <dbReference type="NCBI Taxonomy" id="259542"/>
    <lineage>
        <taxon>Eukaryota</taxon>
        <taxon>Metazoa</taxon>
        <taxon>Spiralia</taxon>
        <taxon>Lophotrochozoa</taxon>
        <taxon>Mollusca</taxon>
        <taxon>Gastropoda</taxon>
        <taxon>Heterobranchia</taxon>
        <taxon>Euthyneura</taxon>
        <taxon>Panpulmonata</taxon>
        <taxon>Sacoglossa</taxon>
        <taxon>Placobranchoidea</taxon>
        <taxon>Plakobranchidae</taxon>
        <taxon>Plakobranchus</taxon>
    </lineage>
</organism>
<accession>A0AAV3Z617</accession>
<dbReference type="Proteomes" id="UP000735302">
    <property type="component" value="Unassembled WGS sequence"/>
</dbReference>